<keyword evidence="2" id="KW-1185">Reference proteome</keyword>
<organism evidence="1 2">
    <name type="scientific">Desertifilum tharense IPPAS B-1220</name>
    <dbReference type="NCBI Taxonomy" id="1781255"/>
    <lineage>
        <taxon>Bacteria</taxon>
        <taxon>Bacillati</taxon>
        <taxon>Cyanobacteriota</taxon>
        <taxon>Cyanophyceae</taxon>
        <taxon>Desertifilales</taxon>
        <taxon>Desertifilaceae</taxon>
        <taxon>Desertifilum</taxon>
    </lineage>
</organism>
<protein>
    <submittedName>
        <fullName evidence="1">Uncharacterized protein</fullName>
    </submittedName>
</protein>
<reference evidence="1 2" key="1">
    <citation type="journal article" date="2016" name="Genome Announc.">
        <title>Draft Genome Sequence of the Thermotolerant Cyanobacterium Desertifilum sp. IPPAS B-1220.</title>
        <authorList>
            <person name="Mironov K.S."/>
            <person name="Sinetova M.A."/>
            <person name="Bolatkhan K."/>
            <person name="Zayadan B.K."/>
            <person name="Ustinova V.V."/>
            <person name="Kupriyanova E.V."/>
            <person name="Skrypnik A.N."/>
            <person name="Gogoleva N.E."/>
            <person name="Gogolev Y.V."/>
            <person name="Los D.A."/>
        </authorList>
    </citation>
    <scope>NUCLEOTIDE SEQUENCE [LARGE SCALE GENOMIC DNA]</scope>
    <source>
        <strain evidence="1 2">IPPAS B-1220</strain>
    </source>
</reference>
<sequence length="90" mass="10024">MLGIDQISHMGVLIRVWIKTKPLEQWSVAREYRRRLKIALDQQGIAIGVPQQSLWLPNSSEKLAQTLLDAKDKAQDLQASDGSSPRNGAS</sequence>
<gene>
    <name evidence="1" type="ORF">BH720_024905</name>
</gene>
<dbReference type="Proteomes" id="UP000095472">
    <property type="component" value="Chromosome"/>
</dbReference>
<evidence type="ECO:0000313" key="1">
    <source>
        <dbReference type="EMBL" id="XPM62792.1"/>
    </source>
</evidence>
<evidence type="ECO:0000313" key="2">
    <source>
        <dbReference type="Proteomes" id="UP000095472"/>
    </source>
</evidence>
<accession>A0ACD5GQ24</accession>
<name>A0ACD5GQ24_9CYAN</name>
<proteinExistence type="predicted"/>
<dbReference type="EMBL" id="CP182909">
    <property type="protein sequence ID" value="XPM62792.1"/>
    <property type="molecule type" value="Genomic_DNA"/>
</dbReference>